<proteinExistence type="predicted"/>
<evidence type="ECO:0000313" key="3">
    <source>
        <dbReference type="Proteomes" id="UP000265618"/>
    </source>
</evidence>
<dbReference type="PANTHER" id="PTHR13049:SF2">
    <property type="entry name" value="COILED-COIL DOMAIN-CONTAINING PROTEIN 25"/>
    <property type="match status" value="1"/>
</dbReference>
<protein>
    <recommendedName>
        <fullName evidence="4">NFACT RNA-binding domain-containing protein</fullName>
    </recommendedName>
</protein>
<dbReference type="AlphaFoldDB" id="A0A9K3GIF8"/>
<dbReference type="OrthoDB" id="200398at2759"/>
<dbReference type="PANTHER" id="PTHR13049">
    <property type="entry name" value="DUF814-RELATED"/>
    <property type="match status" value="1"/>
</dbReference>
<feature type="region of interest" description="Disordered" evidence="1">
    <location>
        <begin position="46"/>
        <end position="139"/>
    </location>
</feature>
<accession>A0A9K3GIF8</accession>
<evidence type="ECO:0000256" key="1">
    <source>
        <dbReference type="SAM" id="MobiDB-lite"/>
    </source>
</evidence>
<keyword evidence="3" id="KW-1185">Reference proteome</keyword>
<dbReference type="Proteomes" id="UP000265618">
    <property type="component" value="Unassembled WGS sequence"/>
</dbReference>
<dbReference type="EMBL" id="BDIP01001019">
    <property type="protein sequence ID" value="GIQ83366.1"/>
    <property type="molecule type" value="Genomic_DNA"/>
</dbReference>
<evidence type="ECO:0008006" key="4">
    <source>
        <dbReference type="Google" id="ProtNLM"/>
    </source>
</evidence>
<sequence>MWSNLRKSGRMDTGTVGFVKEDQVRHIMITRDKPLARRMMKAKVTEEKPDLIGMHTTHMKQTYAERRVRQKEQARREKQERLANKAEKERRDYKHMFKEEDMTTNQGGDLEDAFGAKVTANDDSDSDSDDESGDMDAFC</sequence>
<organism evidence="2 3">
    <name type="scientific">Kipferlia bialata</name>
    <dbReference type="NCBI Taxonomy" id="797122"/>
    <lineage>
        <taxon>Eukaryota</taxon>
        <taxon>Metamonada</taxon>
        <taxon>Carpediemonas-like organisms</taxon>
        <taxon>Kipferlia</taxon>
    </lineage>
</organism>
<gene>
    <name evidence="2" type="ORF">KIPB_004673</name>
</gene>
<comment type="caution">
    <text evidence="2">The sequence shown here is derived from an EMBL/GenBank/DDBJ whole genome shotgun (WGS) entry which is preliminary data.</text>
</comment>
<feature type="compositionally biased region" description="Acidic residues" evidence="1">
    <location>
        <begin position="122"/>
        <end position="139"/>
    </location>
</feature>
<feature type="compositionally biased region" description="Basic and acidic residues" evidence="1">
    <location>
        <begin position="63"/>
        <end position="101"/>
    </location>
</feature>
<dbReference type="InterPro" id="IPR039730">
    <property type="entry name" value="Jlp2/Ccd25"/>
</dbReference>
<evidence type="ECO:0000313" key="2">
    <source>
        <dbReference type="EMBL" id="GIQ83366.1"/>
    </source>
</evidence>
<name>A0A9K3GIF8_9EUKA</name>
<reference evidence="2 3" key="1">
    <citation type="journal article" date="2018" name="PLoS ONE">
        <title>The draft genome of Kipferlia bialata reveals reductive genome evolution in fornicate parasites.</title>
        <authorList>
            <person name="Tanifuji G."/>
            <person name="Takabayashi S."/>
            <person name="Kume K."/>
            <person name="Takagi M."/>
            <person name="Nakayama T."/>
            <person name="Kamikawa R."/>
            <person name="Inagaki Y."/>
            <person name="Hashimoto T."/>
        </authorList>
    </citation>
    <scope>NUCLEOTIDE SEQUENCE [LARGE SCALE GENOMIC DNA]</scope>
    <source>
        <strain evidence="2">NY0173</strain>
    </source>
</reference>